<sequence length="551" mass="61562">MSATRFGSKTSKGGLLLWQMVSQPGFWGIALFFSLVQCIVATNNGISVVRDLEVYGVSDEAMKGHEKGNLSSVQIAGPSLNIQIRGIINMSSFYQKIRRRFPRRLQAVVIHGDLQCPREGLLKQQRKASVILRAFLNKSMELLSIVNILPGDPDADGVKRRRPPVHVVIHASNLVLENVSHSLVIQIFDNIYFGCLESLNIEDCPDIRSLEYLRHIASLKRLGISNLPELRTIDFCVKRLGALVSVSLESVPMVEVDRATLAHLFTTTQRYLILPHHIFKEVRGLSLSPIEKEDFTLVIVDLGVTDLKNDILSPWSPQTAVSFQRLVLIFAPTSLVNKAVVRIACAWLGRYFSGKIGLISIHGKIDKHIIHGASEPTSTLIQLAIEWAYWVVLSETTYDAVYVANTKEIFNCQIDACVNAHCTVINADHLRSWIRSELSPELAKSLSPKTISVSAYKSLEEADLFGCCSAREGQRSFIVLFCGHAACHRHARFEKAFELPVFSFSIACPVCLKASRYQVADLRPNVWSAIKAVSFGARKKMHRLIHRQDLV</sequence>
<comment type="caution">
    <text evidence="1">The sequence shown here is derived from an EMBL/GenBank/DDBJ whole genome shotgun (WGS) entry which is preliminary data.</text>
</comment>
<dbReference type="GeneID" id="93647666"/>
<dbReference type="RefSeq" id="XP_067543922.1">
    <property type="nucleotide sequence ID" value="XM_067688734.1"/>
</dbReference>
<organism evidence="1 2">
    <name type="scientific">Nematocida displodere</name>
    <dbReference type="NCBI Taxonomy" id="1805483"/>
    <lineage>
        <taxon>Eukaryota</taxon>
        <taxon>Fungi</taxon>
        <taxon>Fungi incertae sedis</taxon>
        <taxon>Microsporidia</taxon>
        <taxon>Nematocida</taxon>
    </lineage>
</organism>
<name>A0A177EBB6_9MICR</name>
<protein>
    <submittedName>
        <fullName evidence="1">Uncharacterized protein</fullName>
    </submittedName>
</protein>
<evidence type="ECO:0000313" key="1">
    <source>
        <dbReference type="EMBL" id="OAG29243.1"/>
    </source>
</evidence>
<accession>A0A177EBB6</accession>
<dbReference type="VEuPathDB" id="MicrosporidiaDB:NEDG_01316"/>
<dbReference type="Proteomes" id="UP000185944">
    <property type="component" value="Unassembled WGS sequence"/>
</dbReference>
<dbReference type="EMBL" id="LTDL01000041">
    <property type="protein sequence ID" value="OAG29243.1"/>
    <property type="molecule type" value="Genomic_DNA"/>
</dbReference>
<evidence type="ECO:0000313" key="2">
    <source>
        <dbReference type="Proteomes" id="UP000185944"/>
    </source>
</evidence>
<reference evidence="1 2" key="1">
    <citation type="submission" date="2016-02" db="EMBL/GenBank/DDBJ databases">
        <title>Discovery of a natural microsporidian pathogen with a broad tissue tropism in Caenorhabditis elegans.</title>
        <authorList>
            <person name="Luallen R.J."/>
            <person name="Reinke A.W."/>
            <person name="Tong L."/>
            <person name="Botts M.R."/>
            <person name="Felix M.-A."/>
            <person name="Troemel E.R."/>
        </authorList>
    </citation>
    <scope>NUCLEOTIDE SEQUENCE [LARGE SCALE GENOMIC DNA]</scope>
    <source>
        <strain evidence="1 2">JUm2807</strain>
    </source>
</reference>
<keyword evidence="2" id="KW-1185">Reference proteome</keyword>
<gene>
    <name evidence="1" type="ORF">NEDG_01316</name>
</gene>
<proteinExistence type="predicted"/>
<dbReference type="AlphaFoldDB" id="A0A177EBB6"/>